<dbReference type="Gene3D" id="3.40.50.300">
    <property type="entry name" value="P-loop containing nucleotide triphosphate hydrolases"/>
    <property type="match status" value="1"/>
</dbReference>
<keyword evidence="7" id="KW-0819">tRNA processing</keyword>
<evidence type="ECO:0000313" key="11">
    <source>
        <dbReference type="Proteomes" id="UP000007110"/>
    </source>
</evidence>
<dbReference type="GO" id="GO:0005634">
    <property type="term" value="C:nucleus"/>
    <property type="evidence" value="ECO:0007669"/>
    <property type="project" value="UniProtKB-SubCell"/>
</dbReference>
<evidence type="ECO:0000256" key="2">
    <source>
        <dbReference type="ARBA" id="ARBA00004496"/>
    </source>
</evidence>
<proteinExistence type="inferred from homology"/>
<dbReference type="GeneID" id="115924490"/>
<comment type="similarity">
    <text evidence="4">Belongs to the ELP4 family.</text>
</comment>
<evidence type="ECO:0000256" key="9">
    <source>
        <dbReference type="SAM" id="MobiDB-lite"/>
    </source>
</evidence>
<dbReference type="RefSeq" id="XP_030842594.1">
    <property type="nucleotide sequence ID" value="XM_030986734.1"/>
</dbReference>
<dbReference type="Pfam" id="PF05625">
    <property type="entry name" value="PAXNEB"/>
    <property type="match status" value="1"/>
</dbReference>
<dbReference type="GeneID" id="105436390"/>
<dbReference type="KEGG" id="spu:115924490"/>
<dbReference type="InterPro" id="IPR008728">
    <property type="entry name" value="Elongator_complex_protein_4"/>
</dbReference>
<dbReference type="UniPathway" id="UPA00988"/>
<keyword evidence="8" id="KW-0539">Nucleus</keyword>
<keyword evidence="11" id="KW-1185">Reference proteome</keyword>
<dbReference type="FunCoup" id="A0A7M7P1Q2">
    <property type="interactions" value="1363"/>
</dbReference>
<dbReference type="AlphaFoldDB" id="A0A7M7P1Q2"/>
<name>A0A7M7P1Q2_STRPU</name>
<evidence type="ECO:0000256" key="7">
    <source>
        <dbReference type="ARBA" id="ARBA00022694"/>
    </source>
</evidence>
<evidence type="ECO:0000256" key="8">
    <source>
        <dbReference type="ARBA" id="ARBA00023242"/>
    </source>
</evidence>
<reference evidence="11" key="1">
    <citation type="submission" date="2015-02" db="EMBL/GenBank/DDBJ databases">
        <title>Genome sequencing for Strongylocentrotus purpuratus.</title>
        <authorList>
            <person name="Murali S."/>
            <person name="Liu Y."/>
            <person name="Vee V."/>
            <person name="English A."/>
            <person name="Wang M."/>
            <person name="Skinner E."/>
            <person name="Han Y."/>
            <person name="Muzny D.M."/>
            <person name="Worley K.C."/>
            <person name="Gibbs R.A."/>
        </authorList>
    </citation>
    <scope>NUCLEOTIDE SEQUENCE</scope>
</reference>
<evidence type="ECO:0000256" key="5">
    <source>
        <dbReference type="ARBA" id="ARBA00020265"/>
    </source>
</evidence>
<protein>
    <recommendedName>
        <fullName evidence="5">Elongator complex protein 4</fullName>
    </recommendedName>
</protein>
<dbReference type="InParanoid" id="A0A7M7P1Q2"/>
<evidence type="ECO:0000313" key="10">
    <source>
        <dbReference type="EnsemblMetazoa" id="XP_030844920"/>
    </source>
</evidence>
<feature type="region of interest" description="Disordered" evidence="9">
    <location>
        <begin position="1"/>
        <end position="25"/>
    </location>
</feature>
<evidence type="ECO:0000256" key="1">
    <source>
        <dbReference type="ARBA" id="ARBA00004123"/>
    </source>
</evidence>
<dbReference type="OrthoDB" id="289162at2759"/>
<organism evidence="10 11">
    <name type="scientific">Strongylocentrotus purpuratus</name>
    <name type="common">Purple sea urchin</name>
    <dbReference type="NCBI Taxonomy" id="7668"/>
    <lineage>
        <taxon>Eukaryota</taxon>
        <taxon>Metazoa</taxon>
        <taxon>Echinodermata</taxon>
        <taxon>Eleutherozoa</taxon>
        <taxon>Echinozoa</taxon>
        <taxon>Echinoidea</taxon>
        <taxon>Euechinoidea</taxon>
        <taxon>Echinacea</taxon>
        <taxon>Camarodonta</taxon>
        <taxon>Echinidea</taxon>
        <taxon>Strongylocentrotidae</taxon>
        <taxon>Strongylocentrotus</taxon>
    </lineage>
</organism>
<evidence type="ECO:0000256" key="6">
    <source>
        <dbReference type="ARBA" id="ARBA00022490"/>
    </source>
</evidence>
<dbReference type="RefSeq" id="XP_030844920.1">
    <property type="nucleotide sequence ID" value="XM_030989060.1"/>
</dbReference>
<dbReference type="GO" id="GO:0005737">
    <property type="term" value="C:cytoplasm"/>
    <property type="evidence" value="ECO:0000318"/>
    <property type="project" value="GO_Central"/>
</dbReference>
<keyword evidence="6" id="KW-0963">Cytoplasm</keyword>
<dbReference type="EnsemblMetazoa" id="XM_030986734">
    <property type="protein sequence ID" value="XP_030842594"/>
    <property type="gene ID" value="LOC115924490"/>
</dbReference>
<dbReference type="EnsemblMetazoa" id="XM_030989060">
    <property type="protein sequence ID" value="XP_030844920"/>
    <property type="gene ID" value="LOC105436390"/>
</dbReference>
<reference evidence="10" key="2">
    <citation type="submission" date="2021-01" db="UniProtKB">
        <authorList>
            <consortium name="EnsemblMetazoa"/>
        </authorList>
    </citation>
    <scope>IDENTIFICATION</scope>
</reference>
<comment type="pathway">
    <text evidence="3">tRNA modification; 5-methoxycarbonylmethyl-2-thiouridine-tRNA biosynthesis.</text>
</comment>
<sequence>MAAPCEPKTSFQRRGKSKNFSVRGTRPSLHNGQLLVSTGVPSLDHLLGGGLAVGSVLLIEEDTFGSYANLLLRYFLAEGVMCGHGLMVASAEEQPKKILKALPHPVDDDKDRKTSQETDEDKMKIAWRYQHLPQHQVSESAHQFGHGYDLNRVMGEPRLSSVNTTCFHLQSQNIPLQDNSTNPAYLRLFSAVEKEITDGGYSLTADAAKSQGLTNRNVLRLGIYSLASPLWEENSDEHSSVSLCRFLHALRGLLRVSLAVCVLTIPTHLYQDESRVRRIERLCDAAFKLESFAGSEKETNPAYKEYHGLFHIHRLPRLNTLASYLPDSMDLAFKLRRKKLTIEKLHLPPDLSETVSRSQEDPAKKAARSASASAFNCASSLAERKLDF</sequence>
<dbReference type="CDD" id="cd19494">
    <property type="entry name" value="Elp4"/>
    <property type="match status" value="1"/>
</dbReference>
<dbReference type="Proteomes" id="UP000007110">
    <property type="component" value="Unassembled WGS sequence"/>
</dbReference>
<dbReference type="GO" id="GO:0033588">
    <property type="term" value="C:elongator holoenzyme complex"/>
    <property type="evidence" value="ECO:0000318"/>
    <property type="project" value="GO_Central"/>
</dbReference>
<dbReference type="OMA" id="NTTMWDD"/>
<dbReference type="PANTHER" id="PTHR12896:SF1">
    <property type="entry name" value="ELONGATOR COMPLEX PROTEIN 4"/>
    <property type="match status" value="1"/>
</dbReference>
<dbReference type="GO" id="GO:0002098">
    <property type="term" value="P:tRNA wobble uridine modification"/>
    <property type="evidence" value="ECO:0000318"/>
    <property type="project" value="GO_Central"/>
</dbReference>
<dbReference type="InterPro" id="IPR027417">
    <property type="entry name" value="P-loop_NTPase"/>
</dbReference>
<evidence type="ECO:0000256" key="4">
    <source>
        <dbReference type="ARBA" id="ARBA00007573"/>
    </source>
</evidence>
<dbReference type="PANTHER" id="PTHR12896">
    <property type="entry name" value="PAX6 NEIGHBOR PROTEIN PAXNEB"/>
    <property type="match status" value="1"/>
</dbReference>
<dbReference type="FunFam" id="3.40.50.300:FF:003211">
    <property type="entry name" value="Elongator complex protein, putative"/>
    <property type="match status" value="1"/>
</dbReference>
<accession>A0A7M7P1Q2</accession>
<comment type="subcellular location">
    <subcellularLocation>
        <location evidence="2">Cytoplasm</location>
    </subcellularLocation>
    <subcellularLocation>
        <location evidence="1">Nucleus</location>
    </subcellularLocation>
</comment>
<dbReference type="KEGG" id="spu:105436390"/>
<feature type="region of interest" description="Disordered" evidence="9">
    <location>
        <begin position="352"/>
        <end position="376"/>
    </location>
</feature>
<evidence type="ECO:0000256" key="3">
    <source>
        <dbReference type="ARBA" id="ARBA00005043"/>
    </source>
</evidence>